<evidence type="ECO:0000313" key="9">
    <source>
        <dbReference type="EMBL" id="RWS03885.1"/>
    </source>
</evidence>
<evidence type="ECO:0000256" key="3">
    <source>
        <dbReference type="ARBA" id="ARBA00022692"/>
    </source>
</evidence>
<dbReference type="PROSITE" id="PS50192">
    <property type="entry name" value="T_SNARE"/>
    <property type="match status" value="1"/>
</dbReference>
<proteinExistence type="predicted"/>
<evidence type="ECO:0000313" key="10">
    <source>
        <dbReference type="EMBL" id="RWS04035.1"/>
    </source>
</evidence>
<keyword evidence="4 6" id="KW-1133">Transmembrane helix</keyword>
<sequence length="93" mass="10675">QLLDRKSLTTISTFYQFAVDIDTEVNDHNRLLNGVDNEFDSVLGFIHSGRNRVNRLLDSGRNNRRLMCYVAVGFTALLIFTYYLISKSLVSQN</sequence>
<reference evidence="10 11" key="1">
    <citation type="journal article" date="2018" name="Gigascience">
        <title>Genomes of trombidid mites reveal novel predicted allergens and laterally-transferred genes associated with secondary metabolism.</title>
        <authorList>
            <person name="Dong X."/>
            <person name="Chaisiri K."/>
            <person name="Xia D."/>
            <person name="Armstrong S.D."/>
            <person name="Fang Y."/>
            <person name="Donnelly M.J."/>
            <person name="Kadowaki T."/>
            <person name="McGarry J.W."/>
            <person name="Darby A.C."/>
            <person name="Makepeace B.L."/>
        </authorList>
    </citation>
    <scope>NUCLEOTIDE SEQUENCE [LARGE SCALE GENOMIC DNA]</scope>
    <source>
        <strain evidence="10">UoL-WK</strain>
    </source>
</reference>
<evidence type="ECO:0000256" key="4">
    <source>
        <dbReference type="ARBA" id="ARBA00022989"/>
    </source>
</evidence>
<comment type="caution">
    <text evidence="10">The sequence shown here is derived from an EMBL/GenBank/DDBJ whole genome shotgun (WGS) entry which is preliminary data.</text>
</comment>
<name>A0A3S3PLQ7_9ACAR</name>
<accession>A0A3S3PLQ7</accession>
<organism evidence="10 11">
    <name type="scientific">Dinothrombium tinctorium</name>
    <dbReference type="NCBI Taxonomy" id="1965070"/>
    <lineage>
        <taxon>Eukaryota</taxon>
        <taxon>Metazoa</taxon>
        <taxon>Ecdysozoa</taxon>
        <taxon>Arthropoda</taxon>
        <taxon>Chelicerata</taxon>
        <taxon>Arachnida</taxon>
        <taxon>Acari</taxon>
        <taxon>Acariformes</taxon>
        <taxon>Trombidiformes</taxon>
        <taxon>Prostigmata</taxon>
        <taxon>Anystina</taxon>
        <taxon>Parasitengona</taxon>
        <taxon>Trombidioidea</taxon>
        <taxon>Trombidiidae</taxon>
        <taxon>Dinothrombium</taxon>
    </lineage>
</organism>
<gene>
    <name evidence="8" type="ORF">B4U79_01600</name>
    <name evidence="9" type="ORF">B4U79_03749</name>
    <name evidence="10" type="ORF">B4U79_08852</name>
</gene>
<evidence type="ECO:0000256" key="5">
    <source>
        <dbReference type="ARBA" id="ARBA00023136"/>
    </source>
</evidence>
<evidence type="ECO:0000259" key="7">
    <source>
        <dbReference type="PROSITE" id="PS50192"/>
    </source>
</evidence>
<evidence type="ECO:0000256" key="6">
    <source>
        <dbReference type="SAM" id="Phobius"/>
    </source>
</evidence>
<dbReference type="AlphaFoldDB" id="A0A3S3PLQ7"/>
<dbReference type="GO" id="GO:0005794">
    <property type="term" value="C:Golgi apparatus"/>
    <property type="evidence" value="ECO:0007669"/>
    <property type="project" value="UniProtKB-ARBA"/>
</dbReference>
<protein>
    <submittedName>
        <fullName evidence="10">BET1-like protein</fullName>
    </submittedName>
</protein>
<evidence type="ECO:0000256" key="1">
    <source>
        <dbReference type="ARBA" id="ARBA00004167"/>
    </source>
</evidence>
<dbReference type="GO" id="GO:0016020">
    <property type="term" value="C:membrane"/>
    <property type="evidence" value="ECO:0007669"/>
    <property type="project" value="UniProtKB-SubCell"/>
</dbReference>
<dbReference type="EMBL" id="NCKU01005918">
    <property type="protein sequence ID" value="RWS04035.1"/>
    <property type="molecule type" value="Genomic_DNA"/>
</dbReference>
<dbReference type="EMBL" id="NCKU01006050">
    <property type="protein sequence ID" value="RWS03885.1"/>
    <property type="molecule type" value="Genomic_DNA"/>
</dbReference>
<keyword evidence="3 6" id="KW-0812">Transmembrane</keyword>
<feature type="transmembrane region" description="Helical" evidence="6">
    <location>
        <begin position="66"/>
        <end position="85"/>
    </location>
</feature>
<dbReference type="InterPro" id="IPR000727">
    <property type="entry name" value="T_SNARE_dom"/>
</dbReference>
<dbReference type="Gene3D" id="1.20.5.110">
    <property type="match status" value="1"/>
</dbReference>
<dbReference type="STRING" id="1965070.A0A3S3PLQ7"/>
<keyword evidence="11" id="KW-1185">Reference proteome</keyword>
<dbReference type="SUPFAM" id="SSF58038">
    <property type="entry name" value="SNARE fusion complex"/>
    <property type="match status" value="1"/>
</dbReference>
<reference evidence="10" key="2">
    <citation type="submission" date="2018-11" db="EMBL/GenBank/DDBJ databases">
        <title>Trombidioid mite genomics.</title>
        <authorList>
            <person name="Dong X."/>
        </authorList>
    </citation>
    <scope>NUCLEOTIDE SEQUENCE</scope>
    <source>
        <strain evidence="10">UoL-WK</strain>
    </source>
</reference>
<dbReference type="Proteomes" id="UP000285301">
    <property type="component" value="Unassembled WGS sequence"/>
</dbReference>
<dbReference type="PANTHER" id="PTHR12791">
    <property type="entry name" value="GOLGI SNARE BET1-RELATED"/>
    <property type="match status" value="1"/>
</dbReference>
<feature type="domain" description="T-SNARE coiled-coil homology" evidence="7">
    <location>
        <begin position="9"/>
        <end position="56"/>
    </location>
</feature>
<feature type="non-terminal residue" evidence="10">
    <location>
        <position position="1"/>
    </location>
</feature>
<evidence type="ECO:0000256" key="2">
    <source>
        <dbReference type="ARBA" id="ARBA00022448"/>
    </source>
</evidence>
<evidence type="ECO:0000313" key="11">
    <source>
        <dbReference type="Proteomes" id="UP000285301"/>
    </source>
</evidence>
<dbReference type="EMBL" id="NCKU01006800">
    <property type="protein sequence ID" value="RWS03146.1"/>
    <property type="molecule type" value="Genomic_DNA"/>
</dbReference>
<evidence type="ECO:0000313" key="8">
    <source>
        <dbReference type="EMBL" id="RWS03146.1"/>
    </source>
</evidence>
<keyword evidence="5 6" id="KW-0472">Membrane</keyword>
<comment type="subcellular location">
    <subcellularLocation>
        <location evidence="1">Membrane</location>
        <topology evidence="1">Single-pass membrane protein</topology>
    </subcellularLocation>
</comment>
<keyword evidence="2" id="KW-0813">Transport</keyword>
<dbReference type="OrthoDB" id="6497847at2759"/>